<dbReference type="Proteomes" id="UP000184603">
    <property type="component" value="Unassembled WGS sequence"/>
</dbReference>
<organism evidence="1 2">
    <name type="scientific">Desulfopila aestuarii DSM 18488</name>
    <dbReference type="NCBI Taxonomy" id="1121416"/>
    <lineage>
        <taxon>Bacteria</taxon>
        <taxon>Pseudomonadati</taxon>
        <taxon>Thermodesulfobacteriota</taxon>
        <taxon>Desulfobulbia</taxon>
        <taxon>Desulfobulbales</taxon>
        <taxon>Desulfocapsaceae</taxon>
        <taxon>Desulfopila</taxon>
    </lineage>
</organism>
<dbReference type="AlphaFoldDB" id="A0A1M7XZE8"/>
<name>A0A1M7XZE8_9BACT</name>
<dbReference type="OrthoDB" id="5432435at2"/>
<dbReference type="RefSeq" id="WP_073612114.1">
    <property type="nucleotide sequence ID" value="NZ_FRFE01000003.1"/>
</dbReference>
<sequence>MIIHNSTESYTRPVVNIGVRQQSVRSSIWDIPGGSVLWKAIGRLAGGVCAATIAIHLMLGAYSSHLSEKVTAFEGQRHQLMDRNITLRATRAGMLTKQAVEAAAGKALSLYSPGKGQRFVYNRNKGWFDSL</sequence>
<evidence type="ECO:0000313" key="1">
    <source>
        <dbReference type="EMBL" id="SHO44443.1"/>
    </source>
</evidence>
<evidence type="ECO:0000313" key="2">
    <source>
        <dbReference type="Proteomes" id="UP000184603"/>
    </source>
</evidence>
<reference evidence="1 2" key="1">
    <citation type="submission" date="2016-12" db="EMBL/GenBank/DDBJ databases">
        <authorList>
            <person name="Song W.-J."/>
            <person name="Kurnit D.M."/>
        </authorList>
    </citation>
    <scope>NUCLEOTIDE SEQUENCE [LARGE SCALE GENOMIC DNA]</scope>
    <source>
        <strain evidence="1 2">DSM 18488</strain>
    </source>
</reference>
<proteinExistence type="predicted"/>
<gene>
    <name evidence="1" type="ORF">SAMN02745220_00748</name>
</gene>
<dbReference type="EMBL" id="FRFE01000003">
    <property type="protein sequence ID" value="SHO44443.1"/>
    <property type="molecule type" value="Genomic_DNA"/>
</dbReference>
<accession>A0A1M7XZE8</accession>
<protein>
    <submittedName>
        <fullName evidence="1">Uncharacterized protein</fullName>
    </submittedName>
</protein>
<dbReference type="STRING" id="1121416.SAMN02745220_00748"/>
<keyword evidence="2" id="KW-1185">Reference proteome</keyword>